<comment type="caution">
    <text evidence="5">The sequence shown here is derived from an EMBL/GenBank/DDBJ whole genome shotgun (WGS) entry which is preliminary data.</text>
</comment>
<dbReference type="EMBL" id="AAGYTY010000004">
    <property type="protein sequence ID" value="EBT4448163.1"/>
    <property type="molecule type" value="Genomic_DNA"/>
</dbReference>
<evidence type="ECO:0000313" key="13">
    <source>
        <dbReference type="EMBL" id="EBT0228744.1"/>
    </source>
</evidence>
<accession>A0A5T3P4E3</accession>
<evidence type="ECO:0000313" key="16">
    <source>
        <dbReference type="EMBL" id="EBU4273085.1"/>
    </source>
</evidence>
<evidence type="ECO:0000313" key="4">
    <source>
        <dbReference type="EMBL" id="EAN6190836.1"/>
    </source>
</evidence>
<name>A0A5T3P4E3_SALER</name>
<dbReference type="EMBL" id="AACZOV010000136">
    <property type="protein sequence ID" value="EAN9482028.1"/>
    <property type="molecule type" value="Genomic_DNA"/>
</dbReference>
<evidence type="ECO:0000313" key="5">
    <source>
        <dbReference type="EMBL" id="EAN6450613.1"/>
    </source>
</evidence>
<dbReference type="EMBL" id="AACYUM010000002">
    <property type="protein sequence ID" value="EAN6450613.1"/>
    <property type="molecule type" value="Genomic_DNA"/>
</dbReference>
<reference evidence="10" key="2">
    <citation type="submission" date="2018-07" db="EMBL/GenBank/DDBJ databases">
        <authorList>
            <consortium name="GenomeTrakr network: Whole genome sequencing for foodborne pathogen traceback"/>
        </authorList>
    </citation>
    <scope>NUCLEOTIDE SEQUENCE</scope>
    <source>
        <strain evidence="2">CFSAN089132</strain>
        <strain evidence="11">CNSV-T1-1-DE01-10-RV-D</strain>
        <strain evidence="10">FDA00000982</strain>
    </source>
</reference>
<feature type="region of interest" description="Disordered" evidence="1">
    <location>
        <begin position="19"/>
        <end position="39"/>
    </location>
</feature>
<dbReference type="EMBL" id="AAILPH010000027">
    <property type="protein sequence ID" value="ECF5669980.1"/>
    <property type="molecule type" value="Genomic_DNA"/>
</dbReference>
<gene>
    <name evidence="11" type="ORF">B9971_12630</name>
    <name evidence="12" type="ORF">CAW10_15180</name>
    <name evidence="13" type="ORF">CHK10_08805</name>
    <name evidence="14" type="ORF">CK315_14985</name>
    <name evidence="16" type="ORF">CWU78_16995</name>
    <name evidence="15" type="ORF">CXQ61_17285</name>
    <name evidence="2" type="ORF">EJ829_14330</name>
    <name evidence="4" type="ORF">EJS11_05165</name>
    <name evidence="5" type="ORF">EJU98_07840</name>
    <name evidence="6" type="ORF">EKE47_18760</name>
    <name evidence="7" type="ORF">EO821_19295</name>
    <name evidence="3" type="ORF">EQU86_21940</name>
    <name evidence="8" type="ORF">ES798_18770</name>
    <name evidence="9" type="ORF">ES939_10590</name>
    <name evidence="18" type="ORF">F7M51_19070</name>
    <name evidence="17" type="ORF">FNG47_19065</name>
    <name evidence="10" type="ORF">TN85_22670</name>
</gene>
<evidence type="ECO:0000313" key="3">
    <source>
        <dbReference type="EMBL" id="EAM5981333.1"/>
    </source>
</evidence>
<evidence type="ECO:0000313" key="11">
    <source>
        <dbReference type="EMBL" id="EBR5922019.1"/>
    </source>
</evidence>
<evidence type="ECO:0000313" key="2">
    <source>
        <dbReference type="EMBL" id="EAM5447763.1"/>
    </source>
</evidence>
<evidence type="ECO:0000313" key="18">
    <source>
        <dbReference type="EMBL" id="ECY8577687.1"/>
    </source>
</evidence>
<dbReference type="EMBL" id="AACYSG010000003">
    <property type="protein sequence ID" value="EAN6190836.1"/>
    <property type="molecule type" value="Genomic_DNA"/>
</dbReference>
<dbReference type="EMBL" id="AAGXJX010000003">
    <property type="protein sequence ID" value="EBT0228744.1"/>
    <property type="molecule type" value="Genomic_DNA"/>
</dbReference>
<evidence type="ECO:0000313" key="6">
    <source>
        <dbReference type="EMBL" id="EAN6877252.1"/>
    </source>
</evidence>
<protein>
    <submittedName>
        <fullName evidence="5">Uncharacterized protein</fullName>
    </submittedName>
</protein>
<evidence type="ECO:0000313" key="15">
    <source>
        <dbReference type="EMBL" id="EBU2863709.1"/>
    </source>
</evidence>
<evidence type="ECO:0000313" key="10">
    <source>
        <dbReference type="EMBL" id="EBP3112103.1"/>
    </source>
</evidence>
<proteinExistence type="predicted"/>
<dbReference type="EMBL" id="AAHCAA010000006">
    <property type="protein sequence ID" value="EBU4273085.1"/>
    <property type="molecule type" value="Genomic_DNA"/>
</dbReference>
<dbReference type="EMBL" id="AALENF010000006">
    <property type="protein sequence ID" value="ECY8577687.1"/>
    <property type="molecule type" value="Genomic_DNA"/>
</dbReference>
<dbReference type="EMBL" id="AACVLA010000054">
    <property type="protein sequence ID" value="EAM5981333.1"/>
    <property type="molecule type" value="Genomic_DNA"/>
</dbReference>
<reference evidence="18" key="4">
    <citation type="submission" date="2019-09" db="EMBL/GenBank/DDBJ databases">
        <authorList>
            <consortium name="NARMS: The National Antimicrobial Resistance Monitoring System"/>
        </authorList>
    </citation>
    <scope>NUCLEOTIDE SEQUENCE</scope>
    <source>
        <strain evidence="18">CVM N19S0610</strain>
    </source>
</reference>
<reference evidence="5" key="3">
    <citation type="submission" date="2018-12" db="EMBL/GenBank/DDBJ databases">
        <authorList>
            <consortium name="PulseNet: The National Subtyping Network for Foodborne Disease Surveillance"/>
            <person name="Tarr C.L."/>
            <person name="Trees E."/>
            <person name="Katz L.S."/>
            <person name="Carleton-Romer H.A."/>
            <person name="Stroika S."/>
            <person name="Kucerova Z."/>
            <person name="Roache K.F."/>
            <person name="Sabol A.L."/>
            <person name="Besser J."/>
            <person name="Gerner-Smidt P."/>
        </authorList>
    </citation>
    <scope>NUCLEOTIDE SEQUENCE</scope>
    <source>
        <strain evidence="12">PNUSAS012300</strain>
        <strain evidence="13">PNUSAS017112</strain>
        <strain evidence="14">PNUSAS020634</strain>
        <strain evidence="16">PNUSAS028736</strain>
        <strain evidence="4">PNUSAS060203</strain>
        <strain evidence="5">PNUSAS062562</strain>
        <strain evidence="6">PNUSAS063017</strain>
        <strain evidence="3">PNUSAS063689</strain>
        <strain evidence="7">PNUSAS064841</strain>
        <strain evidence="9">PNUSAS065668</strain>
        <strain evidence="8">PNUSAS065840</strain>
        <strain evidence="17">PNUSAS068307</strain>
    </source>
</reference>
<evidence type="ECO:0000313" key="12">
    <source>
        <dbReference type="EMBL" id="EBR7144075.1"/>
    </source>
</evidence>
<evidence type="ECO:0000313" key="9">
    <source>
        <dbReference type="EMBL" id="EAN9539950.1"/>
    </source>
</evidence>
<dbReference type="EMBL" id="AACVGL010000048">
    <property type="protein sequence ID" value="EAM5447763.1"/>
    <property type="molecule type" value="Genomic_DNA"/>
</dbReference>
<evidence type="ECO:0000313" key="17">
    <source>
        <dbReference type="EMBL" id="ECF5669980.1"/>
    </source>
</evidence>
<dbReference type="EMBL" id="AAHBNZ010000018">
    <property type="protein sequence ID" value="EBU2863709.1"/>
    <property type="molecule type" value="Genomic_DNA"/>
</dbReference>
<dbReference type="EMBL" id="AACZPH010000017">
    <property type="protein sequence ID" value="EAN9539950.1"/>
    <property type="molecule type" value="Genomic_DNA"/>
</dbReference>
<reference evidence="15" key="1">
    <citation type="submission" date="2018-07" db="EMBL/GenBank/DDBJ databases">
        <authorList>
            <consortium name="Veterinary Laboratory Investigation and Response Network"/>
        </authorList>
    </citation>
    <scope>NUCLEOTIDE SEQUENCE</scope>
    <source>
        <strain evidence="15">SAL-17-VL-SD-NC-0003</strain>
    </source>
</reference>
<organism evidence="5">
    <name type="scientific">Salmonella enterica</name>
    <name type="common">Salmonella choleraesuis</name>
    <dbReference type="NCBI Taxonomy" id="28901"/>
    <lineage>
        <taxon>Bacteria</taxon>
        <taxon>Pseudomonadati</taxon>
        <taxon>Pseudomonadota</taxon>
        <taxon>Gammaproteobacteria</taxon>
        <taxon>Enterobacterales</taxon>
        <taxon>Enterobacteriaceae</taxon>
        <taxon>Salmonella</taxon>
    </lineage>
</organism>
<feature type="compositionally biased region" description="Polar residues" evidence="1">
    <location>
        <begin position="20"/>
        <end position="30"/>
    </location>
</feature>
<dbReference type="EMBL" id="AAGSTN010000005">
    <property type="protein sequence ID" value="EBR5922019.1"/>
    <property type="molecule type" value="Genomic_DNA"/>
</dbReference>
<dbReference type="EMBL" id="AAGTEB010000004">
    <property type="protein sequence ID" value="EBR7144075.1"/>
    <property type="molecule type" value="Genomic_DNA"/>
</dbReference>
<evidence type="ECO:0000313" key="8">
    <source>
        <dbReference type="EMBL" id="EAN9482028.1"/>
    </source>
</evidence>
<dbReference type="EMBL" id="AAGLIJ010000039">
    <property type="protein sequence ID" value="EBP3112103.1"/>
    <property type="molecule type" value="Genomic_DNA"/>
</dbReference>
<dbReference type="EMBL" id="AACYXZ010000007">
    <property type="protein sequence ID" value="EAN6877252.1"/>
    <property type="molecule type" value="Genomic_DNA"/>
</dbReference>
<dbReference type="AlphaFoldDB" id="A0A5T3P4E3"/>
<evidence type="ECO:0000313" key="7">
    <source>
        <dbReference type="EMBL" id="EAN8484766.1"/>
    </source>
</evidence>
<evidence type="ECO:0000256" key="1">
    <source>
        <dbReference type="SAM" id="MobiDB-lite"/>
    </source>
</evidence>
<dbReference type="EMBL" id="AACZIN010000025">
    <property type="protein sequence ID" value="EAN8484766.1"/>
    <property type="molecule type" value="Genomic_DNA"/>
</dbReference>
<sequence length="95" mass="10260">MPHALFIYKRGLGVYRRSVSEATQGRSGSGQEEAGKSIPPAYTRHTSSFMCVGGKLLGPSLGLAPSGLAQALFKTVNHFILQLELFRGYAGRHKP</sequence>
<evidence type="ECO:0000313" key="14">
    <source>
        <dbReference type="EMBL" id="EBT4448163.1"/>
    </source>
</evidence>